<sequence>MTNITIVGGGTAGWITAAVLSHGLPKERFKITLIESPNIRSVGVGEATIPPIVNLLQFLNIDPIDFVQSLQATFKYGIQFEDWSELNTSYMHAFGDLGFPYEQTPFSDLWLHYRQSLNLSPLNDFSATAIAASKHAFNPPHTLPPNANPNDYYPLSTLFYAYHFDSQSLANYLTNIALKNGVHHIKDTVDDVKLNQQQHIASLTLQSGRSIEGEIFIDCSGFKGLLSKQVYQLPFTSYQRQLPCDSAIAIQTKSTVDATPFTRAIAMKNGWRWQIPLQNRRGNGYVFASQFCKYQQALDELEQALLNDTIITEARLLEFETGHLTTPWYRNCVAIGLSSGFFEPLESTSIHLIQKHVFALKDALLSNNQQIQQKQLEFNHSFNQDAEEIRDFLLMHYCTTKRQDSQFWQYCQNMPIPASLSAKLSEYDLTGKITLGENPIFPYQSWLQVLTGQQVFPTTLTRLDKARCSAQQASLFFQSVNQSILQQVNSLPSHRNYLANLMRL</sequence>
<evidence type="ECO:0000313" key="1">
    <source>
        <dbReference type="EMBL" id="MDU0355112.1"/>
    </source>
</evidence>
<dbReference type="PANTHER" id="PTHR43747">
    <property type="entry name" value="FAD-BINDING PROTEIN"/>
    <property type="match status" value="1"/>
</dbReference>
<dbReference type="RefSeq" id="WP_316026667.1">
    <property type="nucleotide sequence ID" value="NZ_JAWDIO010000002.1"/>
</dbReference>
<dbReference type="Pfam" id="PF04820">
    <property type="entry name" value="Trp_halogenase"/>
    <property type="match status" value="1"/>
</dbReference>
<dbReference type="InterPro" id="IPR006905">
    <property type="entry name" value="Flavin_halogenase"/>
</dbReference>
<dbReference type="EMBL" id="JAWDIO010000002">
    <property type="protein sequence ID" value="MDU0355112.1"/>
    <property type="molecule type" value="Genomic_DNA"/>
</dbReference>
<dbReference type="SUPFAM" id="SSF51905">
    <property type="entry name" value="FAD/NAD(P)-binding domain"/>
    <property type="match status" value="1"/>
</dbReference>
<organism evidence="1 2">
    <name type="scientific">Paraglaciecola aquimarina</name>
    <dbReference type="NCBI Taxonomy" id="1235557"/>
    <lineage>
        <taxon>Bacteria</taxon>
        <taxon>Pseudomonadati</taxon>
        <taxon>Pseudomonadota</taxon>
        <taxon>Gammaproteobacteria</taxon>
        <taxon>Alteromonadales</taxon>
        <taxon>Alteromonadaceae</taxon>
        <taxon>Paraglaciecola</taxon>
    </lineage>
</organism>
<dbReference type="PIRSF" id="PIRSF011396">
    <property type="entry name" value="Trp_halogenase"/>
    <property type="match status" value="1"/>
</dbReference>
<name>A0ABU3SYR3_9ALTE</name>
<dbReference type="Gene3D" id="3.50.50.60">
    <property type="entry name" value="FAD/NAD(P)-binding domain"/>
    <property type="match status" value="1"/>
</dbReference>
<dbReference type="InterPro" id="IPR050816">
    <property type="entry name" value="Flavin-dep_Halogenase_NPB"/>
</dbReference>
<proteinExistence type="predicted"/>
<accession>A0ABU3SYR3</accession>
<comment type="caution">
    <text evidence="1">The sequence shown here is derived from an EMBL/GenBank/DDBJ whole genome shotgun (WGS) entry which is preliminary data.</text>
</comment>
<keyword evidence="2" id="KW-1185">Reference proteome</keyword>
<gene>
    <name evidence="1" type="ORF">RS130_15470</name>
</gene>
<dbReference type="PANTHER" id="PTHR43747:SF4">
    <property type="entry name" value="FLAVIN-DEPENDENT TRYPTOPHAN HALOGENASE"/>
    <property type="match status" value="1"/>
</dbReference>
<protein>
    <submittedName>
        <fullName evidence="1">Tryptophan halogenase family protein</fullName>
    </submittedName>
</protein>
<dbReference type="InterPro" id="IPR036188">
    <property type="entry name" value="FAD/NAD-bd_sf"/>
</dbReference>
<dbReference type="InterPro" id="IPR033856">
    <property type="entry name" value="Trp_halogen"/>
</dbReference>
<dbReference type="Proteomes" id="UP001247805">
    <property type="component" value="Unassembled WGS sequence"/>
</dbReference>
<evidence type="ECO:0000313" key="2">
    <source>
        <dbReference type="Proteomes" id="UP001247805"/>
    </source>
</evidence>
<reference evidence="1 2" key="1">
    <citation type="submission" date="2023-10" db="EMBL/GenBank/DDBJ databases">
        <title>Glaciecola aquimarina strain GGW-M5 nov., isolated from a coastal seawater.</title>
        <authorList>
            <person name="Bayburt H."/>
            <person name="Kim J.M."/>
            <person name="Choi B.J."/>
            <person name="Jeon C.O."/>
        </authorList>
    </citation>
    <scope>NUCLEOTIDE SEQUENCE [LARGE SCALE GENOMIC DNA]</scope>
    <source>
        <strain evidence="1 2">KCTC 32108</strain>
    </source>
</reference>